<evidence type="ECO:0000256" key="4">
    <source>
        <dbReference type="ARBA" id="ARBA00023163"/>
    </source>
</evidence>
<comment type="caution">
    <text evidence="7">The sequence shown here is derived from an EMBL/GenBank/DDBJ whole genome shotgun (WGS) entry which is preliminary data.</text>
</comment>
<dbReference type="PROSITE" id="PS50863">
    <property type="entry name" value="B3"/>
    <property type="match status" value="1"/>
</dbReference>
<evidence type="ECO:0000259" key="6">
    <source>
        <dbReference type="PROSITE" id="PS50863"/>
    </source>
</evidence>
<name>A0ABR2EZL2_9ROSI</name>
<dbReference type="InterPro" id="IPR015300">
    <property type="entry name" value="DNA-bd_pseudobarrel_sf"/>
</dbReference>
<keyword evidence="8" id="KW-1185">Reference proteome</keyword>
<dbReference type="Proteomes" id="UP001472677">
    <property type="component" value="Unassembled WGS sequence"/>
</dbReference>
<accession>A0ABR2EZL2</accession>
<proteinExistence type="predicted"/>
<evidence type="ECO:0000256" key="1">
    <source>
        <dbReference type="ARBA" id="ARBA00004123"/>
    </source>
</evidence>
<evidence type="ECO:0000313" key="7">
    <source>
        <dbReference type="EMBL" id="KAK8568125.1"/>
    </source>
</evidence>
<dbReference type="Gene3D" id="2.40.330.10">
    <property type="entry name" value="DNA-binding pseudobarrel domain"/>
    <property type="match status" value="1"/>
</dbReference>
<organism evidence="7 8">
    <name type="scientific">Hibiscus sabdariffa</name>
    <name type="common">roselle</name>
    <dbReference type="NCBI Taxonomy" id="183260"/>
    <lineage>
        <taxon>Eukaryota</taxon>
        <taxon>Viridiplantae</taxon>
        <taxon>Streptophyta</taxon>
        <taxon>Embryophyta</taxon>
        <taxon>Tracheophyta</taxon>
        <taxon>Spermatophyta</taxon>
        <taxon>Magnoliopsida</taxon>
        <taxon>eudicotyledons</taxon>
        <taxon>Gunneridae</taxon>
        <taxon>Pentapetalae</taxon>
        <taxon>rosids</taxon>
        <taxon>malvids</taxon>
        <taxon>Malvales</taxon>
        <taxon>Malvaceae</taxon>
        <taxon>Malvoideae</taxon>
        <taxon>Hibiscus</taxon>
    </lineage>
</organism>
<dbReference type="Pfam" id="PF02362">
    <property type="entry name" value="B3"/>
    <property type="match status" value="1"/>
</dbReference>
<keyword evidence="4" id="KW-0804">Transcription</keyword>
<protein>
    <recommendedName>
        <fullName evidence="6">TF-B3 domain-containing protein</fullName>
    </recommendedName>
</protein>
<evidence type="ECO:0000313" key="8">
    <source>
        <dbReference type="Proteomes" id="UP001472677"/>
    </source>
</evidence>
<dbReference type="EMBL" id="JBBPBM010000009">
    <property type="protein sequence ID" value="KAK8568125.1"/>
    <property type="molecule type" value="Genomic_DNA"/>
</dbReference>
<dbReference type="SMART" id="SM01019">
    <property type="entry name" value="B3"/>
    <property type="match status" value="1"/>
</dbReference>
<dbReference type="CDD" id="cd10017">
    <property type="entry name" value="B3_DNA"/>
    <property type="match status" value="1"/>
</dbReference>
<dbReference type="InterPro" id="IPR003340">
    <property type="entry name" value="B3_DNA-bd"/>
</dbReference>
<keyword evidence="2" id="KW-0805">Transcription regulation</keyword>
<reference evidence="7 8" key="1">
    <citation type="journal article" date="2024" name="G3 (Bethesda)">
        <title>Genome assembly of Hibiscus sabdariffa L. provides insights into metabolisms of medicinal natural products.</title>
        <authorList>
            <person name="Kim T."/>
        </authorList>
    </citation>
    <scope>NUCLEOTIDE SEQUENCE [LARGE SCALE GENOMIC DNA]</scope>
    <source>
        <strain evidence="7">TK-2024</strain>
        <tissue evidence="7">Old leaves</tissue>
    </source>
</reference>
<keyword evidence="3" id="KW-0238">DNA-binding</keyword>
<comment type="subcellular location">
    <subcellularLocation>
        <location evidence="1">Nucleus</location>
    </subcellularLocation>
</comment>
<dbReference type="SUPFAM" id="SSF101936">
    <property type="entry name" value="DNA-binding pseudobarrel domain"/>
    <property type="match status" value="1"/>
</dbReference>
<evidence type="ECO:0000256" key="5">
    <source>
        <dbReference type="ARBA" id="ARBA00023242"/>
    </source>
</evidence>
<keyword evidence="5" id="KW-0539">Nucleus</keyword>
<evidence type="ECO:0000256" key="3">
    <source>
        <dbReference type="ARBA" id="ARBA00023125"/>
    </source>
</evidence>
<gene>
    <name evidence="7" type="ORF">V6N12_006689</name>
</gene>
<sequence length="148" mass="16780">MGVAQSGADEQIFVKMLSKTDVGVRLSFPMEALSDFEFPRGEDKVVFDVTDGVGNSWKFGLSRRNEARHSHPKPVLSSGWRAYVQAKGLKMGDRVILYHTKAKLESRTRFKVRAQRKVVDAMQLRYSAKRSVVRFGLMLKKNSSREDG</sequence>
<feature type="domain" description="TF-B3" evidence="6">
    <location>
        <begin position="49"/>
        <end position="118"/>
    </location>
</feature>
<evidence type="ECO:0000256" key="2">
    <source>
        <dbReference type="ARBA" id="ARBA00023015"/>
    </source>
</evidence>